<evidence type="ECO:0000256" key="4">
    <source>
        <dbReference type="SAM" id="MobiDB-lite"/>
    </source>
</evidence>
<dbReference type="Gene3D" id="1.10.10.10">
    <property type="entry name" value="Winged helix-like DNA-binding domain superfamily/Winged helix DNA-binding domain"/>
    <property type="match status" value="1"/>
</dbReference>
<dbReference type="PRINTS" id="PR00778">
    <property type="entry name" value="HTHARSR"/>
</dbReference>
<evidence type="ECO:0000256" key="1">
    <source>
        <dbReference type="ARBA" id="ARBA00023015"/>
    </source>
</evidence>
<evidence type="ECO:0000256" key="3">
    <source>
        <dbReference type="ARBA" id="ARBA00023163"/>
    </source>
</evidence>
<dbReference type="NCBIfam" id="NF033788">
    <property type="entry name" value="HTH_metalloreg"/>
    <property type="match status" value="1"/>
</dbReference>
<dbReference type="InterPro" id="IPR036390">
    <property type="entry name" value="WH_DNA-bd_sf"/>
</dbReference>
<dbReference type="InterPro" id="IPR036388">
    <property type="entry name" value="WH-like_DNA-bd_sf"/>
</dbReference>
<gene>
    <name evidence="6" type="ORF">QE375_003625</name>
</gene>
<evidence type="ECO:0000256" key="2">
    <source>
        <dbReference type="ARBA" id="ARBA00023125"/>
    </source>
</evidence>
<sequence length="124" mass="14118">MDEVEQEDMVFRALTDPTRRTILLLLGSAGQLSVSEISDHFPTIGRTAISAHLRVLREAGLVIEEKEGRRRLYQLGPNRASFAIEFLRQVYESSFVDEASGSRRGRPTREKQRDAQRFARRSVG</sequence>
<keyword evidence="3" id="KW-0804">Transcription</keyword>
<evidence type="ECO:0000313" key="6">
    <source>
        <dbReference type="EMBL" id="MDR6144071.1"/>
    </source>
</evidence>
<reference evidence="6 7" key="1">
    <citation type="submission" date="2023-08" db="EMBL/GenBank/DDBJ databases">
        <title>Functional and genomic diversity of the sorghum phyllosphere microbiome.</title>
        <authorList>
            <person name="Shade A."/>
        </authorList>
    </citation>
    <scope>NUCLEOTIDE SEQUENCE [LARGE SCALE GENOMIC DNA]</scope>
    <source>
        <strain evidence="6 7">SORGH_AS_0445</strain>
    </source>
</reference>
<organism evidence="6 7">
    <name type="scientific">Microbacterium foliorum</name>
    <dbReference type="NCBI Taxonomy" id="104336"/>
    <lineage>
        <taxon>Bacteria</taxon>
        <taxon>Bacillati</taxon>
        <taxon>Actinomycetota</taxon>
        <taxon>Actinomycetes</taxon>
        <taxon>Micrococcales</taxon>
        <taxon>Microbacteriaceae</taxon>
        <taxon>Microbacterium</taxon>
    </lineage>
</organism>
<dbReference type="EMBL" id="JAVIZQ010000001">
    <property type="protein sequence ID" value="MDR6144071.1"/>
    <property type="molecule type" value="Genomic_DNA"/>
</dbReference>
<evidence type="ECO:0000259" key="5">
    <source>
        <dbReference type="PROSITE" id="PS50987"/>
    </source>
</evidence>
<comment type="caution">
    <text evidence="6">The sequence shown here is derived from an EMBL/GenBank/DDBJ whole genome shotgun (WGS) entry which is preliminary data.</text>
</comment>
<dbReference type="SUPFAM" id="SSF46785">
    <property type="entry name" value="Winged helix' DNA-binding domain"/>
    <property type="match status" value="1"/>
</dbReference>
<dbReference type="Pfam" id="PF01022">
    <property type="entry name" value="HTH_5"/>
    <property type="match status" value="1"/>
</dbReference>
<dbReference type="GO" id="GO:0003677">
    <property type="term" value="F:DNA binding"/>
    <property type="evidence" value="ECO:0007669"/>
    <property type="project" value="UniProtKB-KW"/>
</dbReference>
<dbReference type="PANTHER" id="PTHR33154">
    <property type="entry name" value="TRANSCRIPTIONAL REGULATOR, ARSR FAMILY"/>
    <property type="match status" value="1"/>
</dbReference>
<dbReference type="PANTHER" id="PTHR33154:SF33">
    <property type="entry name" value="TRANSCRIPTIONAL REPRESSOR SDPR"/>
    <property type="match status" value="1"/>
</dbReference>
<feature type="domain" description="HTH arsR-type" evidence="5">
    <location>
        <begin position="1"/>
        <end position="94"/>
    </location>
</feature>
<dbReference type="PROSITE" id="PS50987">
    <property type="entry name" value="HTH_ARSR_2"/>
    <property type="match status" value="1"/>
</dbReference>
<dbReference type="InterPro" id="IPR051081">
    <property type="entry name" value="HTH_MetalResp_TranReg"/>
</dbReference>
<dbReference type="Proteomes" id="UP001249291">
    <property type="component" value="Unassembled WGS sequence"/>
</dbReference>
<keyword evidence="2 6" id="KW-0238">DNA-binding</keyword>
<dbReference type="InterPro" id="IPR001845">
    <property type="entry name" value="HTH_ArsR_DNA-bd_dom"/>
</dbReference>
<feature type="compositionally biased region" description="Basic and acidic residues" evidence="4">
    <location>
        <begin position="107"/>
        <end position="117"/>
    </location>
</feature>
<dbReference type="CDD" id="cd00090">
    <property type="entry name" value="HTH_ARSR"/>
    <property type="match status" value="1"/>
</dbReference>
<keyword evidence="1" id="KW-0805">Transcription regulation</keyword>
<dbReference type="RefSeq" id="WP_309693923.1">
    <property type="nucleotide sequence ID" value="NZ_JAVIZQ010000001.1"/>
</dbReference>
<dbReference type="InterPro" id="IPR011991">
    <property type="entry name" value="ArsR-like_HTH"/>
</dbReference>
<keyword evidence="7" id="KW-1185">Reference proteome</keyword>
<feature type="region of interest" description="Disordered" evidence="4">
    <location>
        <begin position="97"/>
        <end position="124"/>
    </location>
</feature>
<protein>
    <submittedName>
        <fullName evidence="6">DNA-binding transcriptional ArsR family regulator</fullName>
    </submittedName>
</protein>
<proteinExistence type="predicted"/>
<accession>A0ABU1HW47</accession>
<name>A0ABU1HW47_9MICO</name>
<evidence type="ECO:0000313" key="7">
    <source>
        <dbReference type="Proteomes" id="UP001249291"/>
    </source>
</evidence>
<dbReference type="SMART" id="SM00418">
    <property type="entry name" value="HTH_ARSR"/>
    <property type="match status" value="1"/>
</dbReference>